<evidence type="ECO:0000256" key="6">
    <source>
        <dbReference type="ARBA" id="ARBA00050652"/>
    </source>
</evidence>
<comment type="catalytic activity">
    <reaction evidence="7 15">
        <text>N-terminal L-lysyl-[protein] + L-leucyl-tRNA(Leu) = N-terminal L-leucyl-L-lysyl-[protein] + tRNA(Leu) + H(+)</text>
        <dbReference type="Rhea" id="RHEA:12340"/>
        <dbReference type="Rhea" id="RHEA-COMP:9613"/>
        <dbReference type="Rhea" id="RHEA-COMP:9622"/>
        <dbReference type="Rhea" id="RHEA-COMP:12670"/>
        <dbReference type="Rhea" id="RHEA-COMP:12671"/>
        <dbReference type="ChEBI" id="CHEBI:15378"/>
        <dbReference type="ChEBI" id="CHEBI:65249"/>
        <dbReference type="ChEBI" id="CHEBI:78442"/>
        <dbReference type="ChEBI" id="CHEBI:78494"/>
        <dbReference type="ChEBI" id="CHEBI:133043"/>
        <dbReference type="EC" id="2.3.2.6"/>
    </reaction>
</comment>
<dbReference type="Proteomes" id="UP000678679">
    <property type="component" value="Chromosome 1"/>
</dbReference>
<dbReference type="KEGG" id="fya:KMW28_10985"/>
<dbReference type="EMBL" id="CP076132">
    <property type="protein sequence ID" value="QWG00175.1"/>
    <property type="molecule type" value="Genomic_DNA"/>
</dbReference>
<keyword evidence="2 15" id="KW-0963">Cytoplasm</keyword>
<proteinExistence type="inferred from homology"/>
<evidence type="ECO:0000256" key="8">
    <source>
        <dbReference type="ARBA" id="ARBA00054043"/>
    </source>
</evidence>
<dbReference type="FunFam" id="3.40.630.70:FF:000001">
    <property type="entry name" value="Leucyl/phenylalanyl-tRNA--protein transferase"/>
    <property type="match status" value="1"/>
</dbReference>
<evidence type="ECO:0000256" key="5">
    <source>
        <dbReference type="ARBA" id="ARBA00050607"/>
    </source>
</evidence>
<dbReference type="SUPFAM" id="SSF55729">
    <property type="entry name" value="Acyl-CoA N-acyltransferases (Nat)"/>
    <property type="match status" value="1"/>
</dbReference>
<keyword evidence="4 15" id="KW-0012">Acyltransferase</keyword>
<dbReference type="Gene3D" id="3.30.70.3550">
    <property type="entry name" value="Leucyl/phenylalanyl-tRNA-protein transferase, N-terminal domain"/>
    <property type="match status" value="1"/>
</dbReference>
<dbReference type="EC" id="2.3.2.6" evidence="10 15"/>
<reference evidence="16 17" key="1">
    <citation type="submission" date="2021-05" db="EMBL/GenBank/DDBJ databases">
        <title>Comparative genomic studies on the polysaccharide-degrading batcterial strains of the Flammeovirga genus.</title>
        <authorList>
            <person name="Zewei F."/>
            <person name="Zheng Z."/>
            <person name="Yu L."/>
            <person name="Ruyue G."/>
            <person name="Yanhong M."/>
            <person name="Yuanyuan C."/>
            <person name="Jingyan G."/>
            <person name="Wenjun H."/>
        </authorList>
    </citation>
    <scope>NUCLEOTIDE SEQUENCE [LARGE SCALE GENOMIC DNA]</scope>
    <source>
        <strain evidence="16 17">NBRC:100898</strain>
    </source>
</reference>
<sequence length="238" mass="27600">MPIFQLEDDNILFPPARLTDESGILAVGGDLSSERIIEAYASGVFPWFNPEDPLLWWSPDPRCVLFPENIKVSKSMRQLLRRETYTVTFDQDFAGVIDACQKIYRPDQGGTWITDEMKEAYINLHNIGFMHSVEVWDDGELVGGLYGGSMNKAFFGESMFSFKSNASKFGFIMLCKNLEEQDFEIIDCQMHTDHLESMGAEEIPREAFLMYIDRNQERKFEKQDWNKKFRTDFYTAKS</sequence>
<organism evidence="16 17">
    <name type="scientific">Flammeovirga yaeyamensis</name>
    <dbReference type="NCBI Taxonomy" id="367791"/>
    <lineage>
        <taxon>Bacteria</taxon>
        <taxon>Pseudomonadati</taxon>
        <taxon>Bacteroidota</taxon>
        <taxon>Cytophagia</taxon>
        <taxon>Cytophagales</taxon>
        <taxon>Flammeovirgaceae</taxon>
        <taxon>Flammeovirga</taxon>
    </lineage>
</organism>
<dbReference type="InterPro" id="IPR042221">
    <property type="entry name" value="Leu/Phe-tRNA_Trfase_N"/>
</dbReference>
<evidence type="ECO:0000256" key="13">
    <source>
        <dbReference type="ARBA" id="ARBA00077165"/>
    </source>
</evidence>
<evidence type="ECO:0000256" key="14">
    <source>
        <dbReference type="ARBA" id="ARBA00083640"/>
    </source>
</evidence>
<comment type="function">
    <text evidence="8 15">Functions in the N-end rule pathway of protein degradation where it conjugates Leu, Phe and, less efficiently, Met from aminoacyl-tRNAs to the N-termini of proteins containing an N-terminal arginine or lysine.</text>
</comment>
<dbReference type="HAMAP" id="MF_00688">
    <property type="entry name" value="Leu_Phe_trans"/>
    <property type="match status" value="1"/>
</dbReference>
<gene>
    <name evidence="15 16" type="primary">aat</name>
    <name evidence="16" type="ORF">KMW28_10985</name>
</gene>
<comment type="catalytic activity">
    <reaction evidence="6 15">
        <text>N-terminal L-arginyl-[protein] + L-leucyl-tRNA(Leu) = N-terminal L-leucyl-L-arginyl-[protein] + tRNA(Leu) + H(+)</text>
        <dbReference type="Rhea" id="RHEA:50416"/>
        <dbReference type="Rhea" id="RHEA-COMP:9613"/>
        <dbReference type="Rhea" id="RHEA-COMP:9622"/>
        <dbReference type="Rhea" id="RHEA-COMP:12672"/>
        <dbReference type="Rhea" id="RHEA-COMP:12673"/>
        <dbReference type="ChEBI" id="CHEBI:15378"/>
        <dbReference type="ChEBI" id="CHEBI:64719"/>
        <dbReference type="ChEBI" id="CHEBI:78442"/>
        <dbReference type="ChEBI" id="CHEBI:78494"/>
        <dbReference type="ChEBI" id="CHEBI:133044"/>
        <dbReference type="EC" id="2.3.2.6"/>
    </reaction>
</comment>
<evidence type="ECO:0000256" key="10">
    <source>
        <dbReference type="ARBA" id="ARBA00066767"/>
    </source>
</evidence>
<name>A0AAX1MY60_9BACT</name>
<dbReference type="PANTHER" id="PTHR30098">
    <property type="entry name" value="LEUCYL/PHENYLALANYL-TRNA--PROTEIN TRANSFERASE"/>
    <property type="match status" value="1"/>
</dbReference>
<evidence type="ECO:0000256" key="7">
    <source>
        <dbReference type="ARBA" id="ARBA00051538"/>
    </source>
</evidence>
<dbReference type="InterPro" id="IPR016181">
    <property type="entry name" value="Acyl_CoA_acyltransferase"/>
</dbReference>
<dbReference type="Pfam" id="PF03588">
    <property type="entry name" value="Leu_Phe_trans"/>
    <property type="match status" value="1"/>
</dbReference>
<evidence type="ECO:0000256" key="12">
    <source>
        <dbReference type="ARBA" id="ARBA00077136"/>
    </source>
</evidence>
<comment type="catalytic activity">
    <reaction evidence="5 15">
        <text>L-phenylalanyl-tRNA(Phe) + an N-terminal L-alpha-aminoacyl-[protein] = an N-terminal L-phenylalanyl-L-alpha-aminoacyl-[protein] + tRNA(Phe)</text>
        <dbReference type="Rhea" id="RHEA:43632"/>
        <dbReference type="Rhea" id="RHEA-COMP:9668"/>
        <dbReference type="Rhea" id="RHEA-COMP:9699"/>
        <dbReference type="Rhea" id="RHEA-COMP:10636"/>
        <dbReference type="Rhea" id="RHEA-COMP:10637"/>
        <dbReference type="ChEBI" id="CHEBI:78442"/>
        <dbReference type="ChEBI" id="CHEBI:78531"/>
        <dbReference type="ChEBI" id="CHEBI:78597"/>
        <dbReference type="ChEBI" id="CHEBI:83561"/>
        <dbReference type="EC" id="2.3.2.6"/>
    </reaction>
</comment>
<dbReference type="GO" id="GO:0030163">
    <property type="term" value="P:protein catabolic process"/>
    <property type="evidence" value="ECO:0007669"/>
    <property type="project" value="UniProtKB-UniRule"/>
</dbReference>
<dbReference type="RefSeq" id="WP_169663380.1">
    <property type="nucleotide sequence ID" value="NZ_CP076132.1"/>
</dbReference>
<dbReference type="GO" id="GO:0005737">
    <property type="term" value="C:cytoplasm"/>
    <property type="evidence" value="ECO:0007669"/>
    <property type="project" value="UniProtKB-SubCell"/>
</dbReference>
<evidence type="ECO:0000256" key="4">
    <source>
        <dbReference type="ARBA" id="ARBA00023315"/>
    </source>
</evidence>
<evidence type="ECO:0000256" key="1">
    <source>
        <dbReference type="ARBA" id="ARBA00004496"/>
    </source>
</evidence>
<dbReference type="GO" id="GO:0008914">
    <property type="term" value="F:leucyl-tRNA--protein transferase activity"/>
    <property type="evidence" value="ECO:0007669"/>
    <property type="project" value="UniProtKB-UniRule"/>
</dbReference>
<evidence type="ECO:0000256" key="11">
    <source>
        <dbReference type="ARBA" id="ARBA00074372"/>
    </source>
</evidence>
<keyword evidence="17" id="KW-1185">Reference proteome</keyword>
<protein>
    <recommendedName>
        <fullName evidence="11 15">Leucyl/phenylalanyl-tRNA--protein transferase</fullName>
        <ecNumber evidence="10 15">2.3.2.6</ecNumber>
    </recommendedName>
    <alternativeName>
        <fullName evidence="12 15">L/F-transferase</fullName>
    </alternativeName>
    <alternativeName>
        <fullName evidence="13 15">Leucyltransferase</fullName>
    </alternativeName>
    <alternativeName>
        <fullName evidence="14 15">Phenyalanyltransferase</fullName>
    </alternativeName>
</protein>
<evidence type="ECO:0000256" key="15">
    <source>
        <dbReference type="HAMAP-Rule" id="MF_00688"/>
    </source>
</evidence>
<evidence type="ECO:0000256" key="9">
    <source>
        <dbReference type="ARBA" id="ARBA00061535"/>
    </source>
</evidence>
<comment type="subcellular location">
    <subcellularLocation>
        <location evidence="1 15">Cytoplasm</location>
    </subcellularLocation>
</comment>
<dbReference type="InterPro" id="IPR042203">
    <property type="entry name" value="Leu/Phe-tRNA_Trfase_C"/>
</dbReference>
<accession>A0AAX1MY60</accession>
<dbReference type="PANTHER" id="PTHR30098:SF2">
    <property type="entry name" value="LEUCYL_PHENYLALANYL-TRNA--PROTEIN TRANSFERASE"/>
    <property type="match status" value="1"/>
</dbReference>
<dbReference type="Gene3D" id="3.40.630.70">
    <property type="entry name" value="Leucyl/phenylalanyl-tRNA-protein transferase, C-terminal domain"/>
    <property type="match status" value="1"/>
</dbReference>
<keyword evidence="3 15" id="KW-0808">Transferase</keyword>
<dbReference type="InterPro" id="IPR004616">
    <property type="entry name" value="Leu/Phe-tRNA_Trfase"/>
</dbReference>
<dbReference type="FunFam" id="3.30.70.3550:FF:000001">
    <property type="entry name" value="Leucyl/phenylalanyl-tRNA--protein transferase"/>
    <property type="match status" value="1"/>
</dbReference>
<comment type="similarity">
    <text evidence="9 15">Belongs to the L/F-transferase family.</text>
</comment>
<evidence type="ECO:0000313" key="17">
    <source>
        <dbReference type="Proteomes" id="UP000678679"/>
    </source>
</evidence>
<evidence type="ECO:0000256" key="3">
    <source>
        <dbReference type="ARBA" id="ARBA00022679"/>
    </source>
</evidence>
<evidence type="ECO:0000256" key="2">
    <source>
        <dbReference type="ARBA" id="ARBA00022490"/>
    </source>
</evidence>
<dbReference type="AlphaFoldDB" id="A0AAX1MY60"/>
<dbReference type="NCBIfam" id="TIGR00667">
    <property type="entry name" value="aat"/>
    <property type="match status" value="1"/>
</dbReference>
<evidence type="ECO:0000313" key="16">
    <source>
        <dbReference type="EMBL" id="QWG00175.1"/>
    </source>
</evidence>